<dbReference type="GO" id="GO:0005886">
    <property type="term" value="C:plasma membrane"/>
    <property type="evidence" value="ECO:0007669"/>
    <property type="project" value="UniProtKB-SubCell"/>
</dbReference>
<dbReference type="InterPro" id="IPR051788">
    <property type="entry name" value="MFS_Transporter"/>
</dbReference>
<dbReference type="InterPro" id="IPR020846">
    <property type="entry name" value="MFS_dom"/>
</dbReference>
<dbReference type="GO" id="GO:0022857">
    <property type="term" value="F:transmembrane transporter activity"/>
    <property type="evidence" value="ECO:0007669"/>
    <property type="project" value="InterPro"/>
</dbReference>
<keyword evidence="8" id="KW-1185">Reference proteome</keyword>
<sequence>MTAPARPTTQLRRARVAVATCFALNAVFYANLVPRLPELRDDLGLSNAALGTALAAAPLGALVMGPSAAVLIGRWGSGPVASLGLVGLGVGVAGAAASPSWWVLAAVLFAVGALDTVVDVAQNAHGLRVQRGYGRSILNALHGLWSLGAVAGGLLGSVVAGLGVPLELHLGVSAIVFGAVALAVRAWMLPGPDTAADVPAVAPETAGRARTWRRAAGALAVLGALAAAGAFVEDSAASWSAIWLRDDLAATAVVAGLGFVVFQVAMTAGRLTGDRVVDRFGQRVVARVGGAVIAAGFVLALGAPSVPTTLVGFALAGVGVATLVPAVYAAADALPGLAPGVGLTAVNLLLRTGFLVSPPLIGLLADAVSLRVGLLTVVVAGAVVLVLGRSLRARAA</sequence>
<evidence type="ECO:0000256" key="4">
    <source>
        <dbReference type="ARBA" id="ARBA00023136"/>
    </source>
</evidence>
<feature type="transmembrane region" description="Helical" evidence="5">
    <location>
        <begin position="53"/>
        <end position="73"/>
    </location>
</feature>
<organism evidence="7 8">
    <name type="scientific">Klenkia brasiliensis</name>
    <dbReference type="NCBI Taxonomy" id="333142"/>
    <lineage>
        <taxon>Bacteria</taxon>
        <taxon>Bacillati</taxon>
        <taxon>Actinomycetota</taxon>
        <taxon>Actinomycetes</taxon>
        <taxon>Geodermatophilales</taxon>
        <taxon>Geodermatophilaceae</taxon>
        <taxon>Klenkia</taxon>
    </lineage>
</organism>
<name>A0A1G7VSB7_9ACTN</name>
<feature type="transmembrane region" description="Helical" evidence="5">
    <location>
        <begin position="103"/>
        <end position="121"/>
    </location>
</feature>
<evidence type="ECO:0000256" key="3">
    <source>
        <dbReference type="ARBA" id="ARBA00022989"/>
    </source>
</evidence>
<reference evidence="8" key="1">
    <citation type="submission" date="2016-10" db="EMBL/GenBank/DDBJ databases">
        <authorList>
            <person name="Varghese N."/>
            <person name="Submissions S."/>
        </authorList>
    </citation>
    <scope>NUCLEOTIDE SEQUENCE [LARGE SCALE GENOMIC DNA]</scope>
    <source>
        <strain evidence="8">DSM 44526</strain>
    </source>
</reference>
<dbReference type="RefSeq" id="WP_091064846.1">
    <property type="nucleotide sequence ID" value="NZ_FNCF01000004.1"/>
</dbReference>
<gene>
    <name evidence="7" type="ORF">SAMN05660324_3202</name>
</gene>
<evidence type="ECO:0000313" key="7">
    <source>
        <dbReference type="EMBL" id="SDG62654.1"/>
    </source>
</evidence>
<feature type="transmembrane region" description="Helical" evidence="5">
    <location>
        <begin position="284"/>
        <end position="303"/>
    </location>
</feature>
<feature type="transmembrane region" description="Helical" evidence="5">
    <location>
        <begin position="80"/>
        <end position="97"/>
    </location>
</feature>
<evidence type="ECO:0000259" key="6">
    <source>
        <dbReference type="PROSITE" id="PS50850"/>
    </source>
</evidence>
<dbReference type="CDD" id="cd17393">
    <property type="entry name" value="MFS_MosC_like"/>
    <property type="match status" value="1"/>
</dbReference>
<keyword evidence="2 5" id="KW-0812">Transmembrane</keyword>
<dbReference type="InterPro" id="IPR011701">
    <property type="entry name" value="MFS"/>
</dbReference>
<dbReference type="InterPro" id="IPR036259">
    <property type="entry name" value="MFS_trans_sf"/>
</dbReference>
<dbReference type="SUPFAM" id="SSF103473">
    <property type="entry name" value="MFS general substrate transporter"/>
    <property type="match status" value="1"/>
</dbReference>
<feature type="transmembrane region" description="Helical" evidence="5">
    <location>
        <begin position="16"/>
        <end position="33"/>
    </location>
</feature>
<dbReference type="OrthoDB" id="151222at2"/>
<feature type="transmembrane region" description="Helical" evidence="5">
    <location>
        <begin position="368"/>
        <end position="388"/>
    </location>
</feature>
<proteinExistence type="predicted"/>
<evidence type="ECO:0000256" key="5">
    <source>
        <dbReference type="SAM" id="Phobius"/>
    </source>
</evidence>
<keyword evidence="4 5" id="KW-0472">Membrane</keyword>
<keyword evidence="3 5" id="KW-1133">Transmembrane helix</keyword>
<feature type="transmembrane region" description="Helical" evidence="5">
    <location>
        <begin position="252"/>
        <end position="272"/>
    </location>
</feature>
<dbReference type="AlphaFoldDB" id="A0A1G7VSB7"/>
<protein>
    <submittedName>
        <fullName evidence="7">Fucose permease</fullName>
    </submittedName>
</protein>
<dbReference type="Pfam" id="PF07690">
    <property type="entry name" value="MFS_1"/>
    <property type="match status" value="2"/>
</dbReference>
<accession>A0A1G7VSB7</accession>
<feature type="transmembrane region" description="Helical" evidence="5">
    <location>
        <begin position="142"/>
        <end position="162"/>
    </location>
</feature>
<comment type="subcellular location">
    <subcellularLocation>
        <location evidence="1">Cell membrane</location>
        <topology evidence="1">Multi-pass membrane protein</topology>
    </subcellularLocation>
</comment>
<dbReference type="PANTHER" id="PTHR23514:SF13">
    <property type="entry name" value="INNER MEMBRANE PROTEIN YBJJ"/>
    <property type="match status" value="1"/>
</dbReference>
<evidence type="ECO:0000256" key="1">
    <source>
        <dbReference type="ARBA" id="ARBA00004651"/>
    </source>
</evidence>
<dbReference type="EMBL" id="FNCF01000004">
    <property type="protein sequence ID" value="SDG62654.1"/>
    <property type="molecule type" value="Genomic_DNA"/>
</dbReference>
<feature type="transmembrane region" description="Helical" evidence="5">
    <location>
        <begin position="168"/>
        <end position="188"/>
    </location>
</feature>
<feature type="transmembrane region" description="Helical" evidence="5">
    <location>
        <begin position="215"/>
        <end position="232"/>
    </location>
</feature>
<dbReference type="Proteomes" id="UP000198863">
    <property type="component" value="Unassembled WGS sequence"/>
</dbReference>
<feature type="transmembrane region" description="Helical" evidence="5">
    <location>
        <begin position="337"/>
        <end position="356"/>
    </location>
</feature>
<dbReference type="PANTHER" id="PTHR23514">
    <property type="entry name" value="BYPASS OF STOP CODON PROTEIN 6"/>
    <property type="match status" value="1"/>
</dbReference>
<evidence type="ECO:0000256" key="2">
    <source>
        <dbReference type="ARBA" id="ARBA00022692"/>
    </source>
</evidence>
<evidence type="ECO:0000313" key="8">
    <source>
        <dbReference type="Proteomes" id="UP000198863"/>
    </source>
</evidence>
<feature type="transmembrane region" description="Helical" evidence="5">
    <location>
        <begin position="309"/>
        <end position="330"/>
    </location>
</feature>
<dbReference type="PROSITE" id="PS50850">
    <property type="entry name" value="MFS"/>
    <property type="match status" value="1"/>
</dbReference>
<dbReference type="Gene3D" id="1.20.1250.20">
    <property type="entry name" value="MFS general substrate transporter like domains"/>
    <property type="match status" value="1"/>
</dbReference>
<feature type="domain" description="Major facilitator superfamily (MFS) profile" evidence="6">
    <location>
        <begin position="215"/>
        <end position="396"/>
    </location>
</feature>